<dbReference type="Gene3D" id="1.20.1280.50">
    <property type="match status" value="1"/>
</dbReference>
<dbReference type="AlphaFoldDB" id="A0A9N9V5V1"/>
<accession>A0A9N9V5V1</accession>
<proteinExistence type="predicted"/>
<reference evidence="3" key="1">
    <citation type="submission" date="2021-10" db="EMBL/GenBank/DDBJ databases">
        <authorList>
            <person name="Piombo E."/>
        </authorList>
    </citation>
    <scope>NUCLEOTIDE SEQUENCE</scope>
</reference>
<feature type="domain" description="F-box" evidence="2">
    <location>
        <begin position="233"/>
        <end position="280"/>
    </location>
</feature>
<evidence type="ECO:0000313" key="4">
    <source>
        <dbReference type="Proteomes" id="UP000696573"/>
    </source>
</evidence>
<evidence type="ECO:0000259" key="2">
    <source>
        <dbReference type="PROSITE" id="PS50181"/>
    </source>
</evidence>
<feature type="region of interest" description="Disordered" evidence="1">
    <location>
        <begin position="12"/>
        <end position="44"/>
    </location>
</feature>
<dbReference type="EMBL" id="CABFNQ020000593">
    <property type="protein sequence ID" value="CAH0019845.1"/>
    <property type="molecule type" value="Genomic_DNA"/>
</dbReference>
<feature type="compositionally biased region" description="Acidic residues" evidence="1">
    <location>
        <begin position="25"/>
        <end position="44"/>
    </location>
</feature>
<gene>
    <name evidence="3" type="ORF">CRHIZ90672A_00013593</name>
</gene>
<organism evidence="3 4">
    <name type="scientific">Clonostachys rhizophaga</name>
    <dbReference type="NCBI Taxonomy" id="160324"/>
    <lineage>
        <taxon>Eukaryota</taxon>
        <taxon>Fungi</taxon>
        <taxon>Dikarya</taxon>
        <taxon>Ascomycota</taxon>
        <taxon>Pezizomycotina</taxon>
        <taxon>Sordariomycetes</taxon>
        <taxon>Hypocreomycetidae</taxon>
        <taxon>Hypocreales</taxon>
        <taxon>Bionectriaceae</taxon>
        <taxon>Clonostachys</taxon>
    </lineage>
</organism>
<comment type="caution">
    <text evidence="3">The sequence shown here is derived from an EMBL/GenBank/DDBJ whole genome shotgun (WGS) entry which is preliminary data.</text>
</comment>
<evidence type="ECO:0000313" key="3">
    <source>
        <dbReference type="EMBL" id="CAH0019845.1"/>
    </source>
</evidence>
<dbReference type="Proteomes" id="UP000696573">
    <property type="component" value="Unassembled WGS sequence"/>
</dbReference>
<dbReference type="PROSITE" id="PS50181">
    <property type="entry name" value="FBOX"/>
    <property type="match status" value="1"/>
</dbReference>
<protein>
    <recommendedName>
        <fullName evidence="2">F-box domain-containing protein</fullName>
    </recommendedName>
</protein>
<name>A0A9N9V5V1_9HYPO</name>
<dbReference type="SUPFAM" id="SSF81383">
    <property type="entry name" value="F-box domain"/>
    <property type="match status" value="1"/>
</dbReference>
<sequence>MTYVRIRGHENYVKDPNAGPRTVREEDDEAEENHDLREEEEEEEDDCWLYDPKVIQPVDIDWTENCRVLGINAHCTRLSKAFISGQGCYDDLGVMTCDQGDDPNCEDVEVEAMPCYFDYNDNEDPVFPFHMDCFKLLSRYLTGSDDIGLINKDVMYAVVCSLADSTCLNLDYALPGTDFRPTPEQAWYSIAGEELFVVSPLRMAPLSTTEIEKLQRGTGIASLDQALGNKVKSDPFSKLPREITDQIFSALDDTSLIDLFKASWALHSAHHNNHDFWMRRIKDEMEWFFELHEVLQSPGFLDGTSSTKAVYLWANLKSKPRLGFKGKYMGVANRRRIWFACGQIAESYRAKIAVSAGDVDESIEDNATSPYTSIVSWPTASSDQLFAHSFWISSWDALYSSKTLDTFWDSEGYLTGIAVTISGQKRLFGFDNKEHDLQQRTLEFQKHEWIAEMILHIPPIDPLAPSASHTYPKAPGTFTAPKGISIRTSTGATLSVGETAVGYCQRPLLAPPGQTVVGMAGNVGIVQGKPRVIRAGLLLCPRSLSTDSLLSEPEIPNPPLSETFLWIKTAFKVQGRPLWENDQLRFRIFEGGLAMQPGGYFHDDIVPHDAFLWAQDRSQLQALKKITVYSVQTGTRQTGGLIKKTEITKAVGNMRADFDDASGLDPVFARSSEVNGTPIPDDMVETFEIDGPGGERIIELAGRMGIYLDAFKASDPIIGHFIANETQVLILEEKLRTNRGREFLWKSQSDVGDGWRFLTVPNGHEAIAGLILAWSDPFGYDPAGKTFDLRTHTRLDYLGIVTIECEE</sequence>
<keyword evidence="4" id="KW-1185">Reference proteome</keyword>
<dbReference type="InterPro" id="IPR001810">
    <property type="entry name" value="F-box_dom"/>
</dbReference>
<dbReference type="InterPro" id="IPR036047">
    <property type="entry name" value="F-box-like_dom_sf"/>
</dbReference>
<dbReference type="OrthoDB" id="2571985at2759"/>
<evidence type="ECO:0000256" key="1">
    <source>
        <dbReference type="SAM" id="MobiDB-lite"/>
    </source>
</evidence>